<protein>
    <submittedName>
        <fullName evidence="2">Uncharacterized protein</fullName>
    </submittedName>
</protein>
<sequence>MDPRVLENQDLKEKTEAAWKPNRGQSDSISPEDYFWVWKEIRAIVKDAQYQEYTQLSELDQKRKKLKQLSDLANNALEGRHIEAVDSGSSPLWQQAQDD</sequence>
<name>A0ABD3H202_9MARC</name>
<dbReference type="Proteomes" id="UP001633002">
    <property type="component" value="Unassembled WGS sequence"/>
</dbReference>
<evidence type="ECO:0000256" key="1">
    <source>
        <dbReference type="SAM" id="MobiDB-lite"/>
    </source>
</evidence>
<comment type="caution">
    <text evidence="2">The sequence shown here is derived from an EMBL/GenBank/DDBJ whole genome shotgun (WGS) entry which is preliminary data.</text>
</comment>
<keyword evidence="3" id="KW-1185">Reference proteome</keyword>
<dbReference type="EMBL" id="JBJQOH010000006">
    <property type="protein sequence ID" value="KAL3685423.1"/>
    <property type="molecule type" value="Genomic_DNA"/>
</dbReference>
<feature type="compositionally biased region" description="Basic and acidic residues" evidence="1">
    <location>
        <begin position="1"/>
        <end position="17"/>
    </location>
</feature>
<evidence type="ECO:0000313" key="3">
    <source>
        <dbReference type="Proteomes" id="UP001633002"/>
    </source>
</evidence>
<organism evidence="2 3">
    <name type="scientific">Riccia sorocarpa</name>
    <dbReference type="NCBI Taxonomy" id="122646"/>
    <lineage>
        <taxon>Eukaryota</taxon>
        <taxon>Viridiplantae</taxon>
        <taxon>Streptophyta</taxon>
        <taxon>Embryophyta</taxon>
        <taxon>Marchantiophyta</taxon>
        <taxon>Marchantiopsida</taxon>
        <taxon>Marchantiidae</taxon>
        <taxon>Marchantiales</taxon>
        <taxon>Ricciaceae</taxon>
        <taxon>Riccia</taxon>
    </lineage>
</organism>
<evidence type="ECO:0000313" key="2">
    <source>
        <dbReference type="EMBL" id="KAL3685423.1"/>
    </source>
</evidence>
<feature type="region of interest" description="Disordered" evidence="1">
    <location>
        <begin position="1"/>
        <end position="29"/>
    </location>
</feature>
<proteinExistence type="predicted"/>
<dbReference type="AlphaFoldDB" id="A0ABD3H202"/>
<reference evidence="2 3" key="1">
    <citation type="submission" date="2024-09" db="EMBL/GenBank/DDBJ databases">
        <title>Chromosome-scale assembly of Riccia sorocarpa.</title>
        <authorList>
            <person name="Paukszto L."/>
        </authorList>
    </citation>
    <scope>NUCLEOTIDE SEQUENCE [LARGE SCALE GENOMIC DNA]</scope>
    <source>
        <strain evidence="2">LP-2024</strain>
        <tissue evidence="2">Aerial parts of the thallus</tissue>
    </source>
</reference>
<accession>A0ABD3H202</accession>
<gene>
    <name evidence="2" type="ORF">R1sor_003445</name>
</gene>